<evidence type="ECO:0000313" key="6">
    <source>
        <dbReference type="Proteomes" id="UP000036166"/>
    </source>
</evidence>
<dbReference type="InterPro" id="IPR010992">
    <property type="entry name" value="IHF-like_DNA-bd_dom_sf"/>
</dbReference>
<dbReference type="CDD" id="cd13832">
    <property type="entry name" value="IHF"/>
    <property type="match status" value="1"/>
</dbReference>
<accession>A0A0J6CMY1</accession>
<dbReference type="AlphaFoldDB" id="A0A0J6CMY1"/>
<organism evidence="5 6">
    <name type="scientific">Parabacteroides goldsteinii</name>
    <dbReference type="NCBI Taxonomy" id="328812"/>
    <lineage>
        <taxon>Bacteria</taxon>
        <taxon>Pseudomonadati</taxon>
        <taxon>Bacteroidota</taxon>
        <taxon>Bacteroidia</taxon>
        <taxon>Bacteroidales</taxon>
        <taxon>Tannerellaceae</taxon>
        <taxon>Parabacteroides</taxon>
    </lineage>
</organism>
<dbReference type="GeneID" id="69981703"/>
<dbReference type="SMART" id="SM00411">
    <property type="entry name" value="BHL"/>
    <property type="match status" value="1"/>
</dbReference>
<dbReference type="Proteomes" id="UP000036166">
    <property type="component" value="Unassembled WGS sequence"/>
</dbReference>
<gene>
    <name evidence="5" type="ORF">ACM15_06535</name>
</gene>
<name>A0A0J6CMY1_9BACT</name>
<dbReference type="EMBL" id="LFJV01000016">
    <property type="protein sequence ID" value="KMM34543.1"/>
    <property type="molecule type" value="Genomic_DNA"/>
</dbReference>
<dbReference type="GO" id="GO:0030527">
    <property type="term" value="F:structural constituent of chromatin"/>
    <property type="evidence" value="ECO:0007669"/>
    <property type="project" value="InterPro"/>
</dbReference>
<reference evidence="5 6" key="1">
    <citation type="submission" date="2015-06" db="EMBL/GenBank/DDBJ databases">
        <title>Draft Genome Sequence of Parabacteroides goldsteinii with Putative Novel Metallo-Beta-Lactamases Isolated from a Blood Culture from a Human Patient.</title>
        <authorList>
            <person name="Krogh T.J."/>
            <person name="Agergaard C.N."/>
            <person name="Moller-Jensen J."/>
            <person name="Justesen U.S."/>
        </authorList>
    </citation>
    <scope>NUCLEOTIDE SEQUENCE [LARGE SCALE GENOMIC DNA]</scope>
    <source>
        <strain evidence="5 6">910340</strain>
    </source>
</reference>
<keyword evidence="2" id="KW-0226">DNA condensation</keyword>
<dbReference type="RefSeq" id="WP_048314835.1">
    <property type="nucleotide sequence ID" value="NZ_CP081906.1"/>
</dbReference>
<dbReference type="GO" id="GO:0005829">
    <property type="term" value="C:cytosol"/>
    <property type="evidence" value="ECO:0007669"/>
    <property type="project" value="TreeGrafter"/>
</dbReference>
<dbReference type="PATRIC" id="fig|328812.4.peg.1477"/>
<dbReference type="SUPFAM" id="SSF47729">
    <property type="entry name" value="IHF-like DNA-binding proteins"/>
    <property type="match status" value="1"/>
</dbReference>
<dbReference type="PROSITE" id="PS00045">
    <property type="entry name" value="HISTONE_LIKE"/>
    <property type="match status" value="1"/>
</dbReference>
<keyword evidence="3" id="KW-0238">DNA-binding</keyword>
<dbReference type="Pfam" id="PF00216">
    <property type="entry name" value="Bac_DNA_binding"/>
    <property type="match status" value="1"/>
</dbReference>
<evidence type="ECO:0000256" key="4">
    <source>
        <dbReference type="RuleBase" id="RU003939"/>
    </source>
</evidence>
<dbReference type="PANTHER" id="PTHR33175">
    <property type="entry name" value="DNA-BINDING PROTEIN HU"/>
    <property type="match status" value="1"/>
</dbReference>
<dbReference type="PRINTS" id="PR01727">
    <property type="entry name" value="DNABINDINGHU"/>
</dbReference>
<evidence type="ECO:0000256" key="3">
    <source>
        <dbReference type="ARBA" id="ARBA00023125"/>
    </source>
</evidence>
<dbReference type="InterPro" id="IPR020816">
    <property type="entry name" value="Histone-like_DNA-bd_CS"/>
</dbReference>
<evidence type="ECO:0000313" key="5">
    <source>
        <dbReference type="EMBL" id="KMM34543.1"/>
    </source>
</evidence>
<dbReference type="GO" id="GO:0030261">
    <property type="term" value="P:chromosome condensation"/>
    <property type="evidence" value="ECO:0007669"/>
    <property type="project" value="UniProtKB-KW"/>
</dbReference>
<sequence length="94" mass="10527">MNRTDVITELAAKLGVTSCQSRQFLDALEEVLTEALEEDKAIQFQGFGTFVPWKQTERPGRNPHNGVPCLIAPRVSVKFKPGKFLLNTLNGRKK</sequence>
<dbReference type="PANTHER" id="PTHR33175:SF3">
    <property type="entry name" value="DNA-BINDING PROTEIN HU-BETA"/>
    <property type="match status" value="1"/>
</dbReference>
<comment type="similarity">
    <text evidence="1 4">Belongs to the bacterial histone-like protein family.</text>
</comment>
<proteinExistence type="inferred from homology"/>
<protein>
    <submittedName>
        <fullName evidence="5">Integration host factor</fullName>
    </submittedName>
</protein>
<dbReference type="GO" id="GO:0003677">
    <property type="term" value="F:DNA binding"/>
    <property type="evidence" value="ECO:0007669"/>
    <property type="project" value="UniProtKB-KW"/>
</dbReference>
<evidence type="ECO:0000256" key="1">
    <source>
        <dbReference type="ARBA" id="ARBA00010529"/>
    </source>
</evidence>
<evidence type="ECO:0000256" key="2">
    <source>
        <dbReference type="ARBA" id="ARBA00023067"/>
    </source>
</evidence>
<dbReference type="Gene3D" id="4.10.520.10">
    <property type="entry name" value="IHF-like DNA-binding proteins"/>
    <property type="match status" value="1"/>
</dbReference>
<dbReference type="InterPro" id="IPR000119">
    <property type="entry name" value="Hist_DNA-bd"/>
</dbReference>
<comment type="caution">
    <text evidence="5">The sequence shown here is derived from an EMBL/GenBank/DDBJ whole genome shotgun (WGS) entry which is preliminary data.</text>
</comment>